<comment type="subcellular location">
    <subcellularLocation>
        <location evidence="1">Nucleus</location>
    </subcellularLocation>
</comment>
<evidence type="ECO:0000259" key="7">
    <source>
        <dbReference type="PROSITE" id="PS50888"/>
    </source>
</evidence>
<dbReference type="Pfam" id="PF00010">
    <property type="entry name" value="HLH"/>
    <property type="match status" value="1"/>
</dbReference>
<gene>
    <name evidence="8" type="ORF">RHSIM_Rhsim08G0016100</name>
</gene>
<dbReference type="PANTHER" id="PTHR45844">
    <property type="entry name" value="TRANSCRIPTION FACTOR BHLH30"/>
    <property type="match status" value="1"/>
</dbReference>
<dbReference type="InterPro" id="IPR045865">
    <property type="entry name" value="ACT-like_dom_sf"/>
</dbReference>
<evidence type="ECO:0000256" key="6">
    <source>
        <dbReference type="SAM" id="MobiDB-lite"/>
    </source>
</evidence>
<name>A0A834LH69_RHOSS</name>
<dbReference type="SUPFAM" id="SSF47459">
    <property type="entry name" value="HLH, helix-loop-helix DNA-binding domain"/>
    <property type="match status" value="1"/>
</dbReference>
<dbReference type="Proteomes" id="UP000626092">
    <property type="component" value="Unassembled WGS sequence"/>
</dbReference>
<accession>A0A834LH69</accession>
<keyword evidence="3" id="KW-0238">DNA-binding</keyword>
<dbReference type="GO" id="GO:0003700">
    <property type="term" value="F:DNA-binding transcription factor activity"/>
    <property type="evidence" value="ECO:0007669"/>
    <property type="project" value="InterPro"/>
</dbReference>
<dbReference type="SMART" id="SM00353">
    <property type="entry name" value="HLH"/>
    <property type="match status" value="1"/>
</dbReference>
<comment type="caution">
    <text evidence="8">The sequence shown here is derived from an EMBL/GenBank/DDBJ whole genome shotgun (WGS) entry which is preliminary data.</text>
</comment>
<dbReference type="PANTHER" id="PTHR45844:SF16">
    <property type="entry name" value="TRANSCRIPTION FACTOR BHLH30-LIKE"/>
    <property type="match status" value="1"/>
</dbReference>
<keyword evidence="5" id="KW-0539">Nucleus</keyword>
<dbReference type="Gene3D" id="4.10.280.10">
    <property type="entry name" value="Helix-loop-helix DNA-binding domain"/>
    <property type="match status" value="1"/>
</dbReference>
<dbReference type="EMBL" id="WJXA01000008">
    <property type="protein sequence ID" value="KAF7135671.1"/>
    <property type="molecule type" value="Genomic_DNA"/>
</dbReference>
<dbReference type="AlphaFoldDB" id="A0A834LH69"/>
<evidence type="ECO:0000313" key="9">
    <source>
        <dbReference type="Proteomes" id="UP000626092"/>
    </source>
</evidence>
<dbReference type="CDD" id="cd11455">
    <property type="entry name" value="bHLH_AtAIG1_like"/>
    <property type="match status" value="1"/>
</dbReference>
<dbReference type="InterPro" id="IPR011598">
    <property type="entry name" value="bHLH_dom"/>
</dbReference>
<dbReference type="InterPro" id="IPR036638">
    <property type="entry name" value="HLH_DNA-bd_sf"/>
</dbReference>
<dbReference type="GO" id="GO:0005634">
    <property type="term" value="C:nucleus"/>
    <property type="evidence" value="ECO:0007669"/>
    <property type="project" value="UniProtKB-SubCell"/>
</dbReference>
<protein>
    <recommendedName>
        <fullName evidence="7">BHLH domain-containing protein</fullName>
    </recommendedName>
</protein>
<evidence type="ECO:0000256" key="1">
    <source>
        <dbReference type="ARBA" id="ARBA00004123"/>
    </source>
</evidence>
<feature type="region of interest" description="Disordered" evidence="6">
    <location>
        <begin position="29"/>
        <end position="62"/>
    </location>
</feature>
<evidence type="ECO:0000313" key="8">
    <source>
        <dbReference type="EMBL" id="KAF7135671.1"/>
    </source>
</evidence>
<keyword evidence="9" id="KW-1185">Reference proteome</keyword>
<feature type="compositionally biased region" description="Basic and acidic residues" evidence="6">
    <location>
        <begin position="43"/>
        <end position="59"/>
    </location>
</feature>
<evidence type="ECO:0000256" key="3">
    <source>
        <dbReference type="ARBA" id="ARBA00023125"/>
    </source>
</evidence>
<reference evidence="8" key="1">
    <citation type="submission" date="2019-11" db="EMBL/GenBank/DDBJ databases">
        <authorList>
            <person name="Liu Y."/>
            <person name="Hou J."/>
            <person name="Li T.-Q."/>
            <person name="Guan C.-H."/>
            <person name="Wu X."/>
            <person name="Wu H.-Z."/>
            <person name="Ling F."/>
            <person name="Zhang R."/>
            <person name="Shi X.-G."/>
            <person name="Ren J.-P."/>
            <person name="Chen E.-F."/>
            <person name="Sun J.-M."/>
        </authorList>
    </citation>
    <scope>NUCLEOTIDE SEQUENCE</scope>
    <source>
        <strain evidence="8">Adult_tree_wgs_1</strain>
        <tissue evidence="8">Leaves</tissue>
    </source>
</reference>
<dbReference type="CDD" id="cd04873">
    <property type="entry name" value="ACT_UUR-ACR-like"/>
    <property type="match status" value="1"/>
</dbReference>
<proteinExistence type="predicted"/>
<keyword evidence="2" id="KW-0805">Transcription regulation</keyword>
<dbReference type="GO" id="GO:0046983">
    <property type="term" value="F:protein dimerization activity"/>
    <property type="evidence" value="ECO:0007669"/>
    <property type="project" value="InterPro"/>
</dbReference>
<evidence type="ECO:0000256" key="4">
    <source>
        <dbReference type="ARBA" id="ARBA00023163"/>
    </source>
</evidence>
<feature type="domain" description="BHLH" evidence="7">
    <location>
        <begin position="49"/>
        <end position="98"/>
    </location>
</feature>
<dbReference type="InterPro" id="IPR045847">
    <property type="entry name" value="AIG1-like"/>
</dbReference>
<dbReference type="PROSITE" id="PS50888">
    <property type="entry name" value="BHLH"/>
    <property type="match status" value="1"/>
</dbReference>
<dbReference type="OrthoDB" id="690068at2759"/>
<sequence>MFSIPTYCELGSCSSSGNFLQGVVLSSSRTTTTNMGNSSCSTAEKKAEAASKNHSEAERRRRKRINTHLATLRTLLPKTIKTDKASLLAEVVRRLRELKKTTSEFAANDTNSETSQSNLFPTECDELNLCHSETEPGTIKATLCCEDRPELISEITAAVKAAEGKVVRAEMATVGGRTKNILWVQFVSPTGCGSGGGEGRLRRGLKGVVNRAAALSSTGPGLQALPENKRARLSQY</sequence>
<dbReference type="GO" id="GO:0003677">
    <property type="term" value="F:DNA binding"/>
    <property type="evidence" value="ECO:0007669"/>
    <property type="project" value="UniProtKB-KW"/>
</dbReference>
<keyword evidence="4" id="KW-0804">Transcription</keyword>
<evidence type="ECO:0000256" key="2">
    <source>
        <dbReference type="ARBA" id="ARBA00023015"/>
    </source>
</evidence>
<organism evidence="8 9">
    <name type="scientific">Rhododendron simsii</name>
    <name type="common">Sims's rhododendron</name>
    <dbReference type="NCBI Taxonomy" id="118357"/>
    <lineage>
        <taxon>Eukaryota</taxon>
        <taxon>Viridiplantae</taxon>
        <taxon>Streptophyta</taxon>
        <taxon>Embryophyta</taxon>
        <taxon>Tracheophyta</taxon>
        <taxon>Spermatophyta</taxon>
        <taxon>Magnoliopsida</taxon>
        <taxon>eudicotyledons</taxon>
        <taxon>Gunneridae</taxon>
        <taxon>Pentapetalae</taxon>
        <taxon>asterids</taxon>
        <taxon>Ericales</taxon>
        <taxon>Ericaceae</taxon>
        <taxon>Ericoideae</taxon>
        <taxon>Rhodoreae</taxon>
        <taxon>Rhododendron</taxon>
    </lineage>
</organism>
<dbReference type="SUPFAM" id="SSF55021">
    <property type="entry name" value="ACT-like"/>
    <property type="match status" value="1"/>
</dbReference>
<evidence type="ECO:0000256" key="5">
    <source>
        <dbReference type="ARBA" id="ARBA00023242"/>
    </source>
</evidence>